<dbReference type="Gene3D" id="3.30.530.20">
    <property type="match status" value="1"/>
</dbReference>
<proteinExistence type="predicted"/>
<dbReference type="PANTHER" id="PTHR36166:SF1">
    <property type="entry name" value="SRPBCC DOMAIN-CONTAINING PROTEIN"/>
    <property type="match status" value="1"/>
</dbReference>
<protein>
    <submittedName>
        <fullName evidence="1">SRPBCC domain-containing protein</fullName>
    </submittedName>
</protein>
<dbReference type="EMBL" id="BAABCW010000032">
    <property type="protein sequence ID" value="GAA3522921.1"/>
    <property type="molecule type" value="Genomic_DNA"/>
</dbReference>
<dbReference type="SUPFAM" id="SSF55961">
    <property type="entry name" value="Bet v1-like"/>
    <property type="match status" value="1"/>
</dbReference>
<dbReference type="InterPro" id="IPR019587">
    <property type="entry name" value="Polyketide_cyclase/dehydratase"/>
</dbReference>
<name>A0ABP6UUN6_9FLAO</name>
<dbReference type="CDD" id="cd07822">
    <property type="entry name" value="SRPBCC_4"/>
    <property type="match status" value="1"/>
</dbReference>
<sequence length="141" mass="16415">MTKEIKTSIVINSSKERIWEILTDFEYYSEWNSFIKSVIGNVEVGNQITIKLKGMTFKPTVIAFHQNSELKWLGHLWFKGLFDGEHTFKLIDNGDGTTNFEQSEIFNGILVKLFARSLDKNTRKGFEMMNMELKLRAENVK</sequence>
<organism evidence="1 2">
    <name type="scientific">Aquimarina addita</name>
    <dbReference type="NCBI Taxonomy" id="870485"/>
    <lineage>
        <taxon>Bacteria</taxon>
        <taxon>Pseudomonadati</taxon>
        <taxon>Bacteroidota</taxon>
        <taxon>Flavobacteriia</taxon>
        <taxon>Flavobacteriales</taxon>
        <taxon>Flavobacteriaceae</taxon>
        <taxon>Aquimarina</taxon>
    </lineage>
</organism>
<dbReference type="PANTHER" id="PTHR36166">
    <property type="entry name" value="CHROMOSOME 9, WHOLE GENOME SHOTGUN SEQUENCE"/>
    <property type="match status" value="1"/>
</dbReference>
<dbReference type="Pfam" id="PF10604">
    <property type="entry name" value="Polyketide_cyc2"/>
    <property type="match status" value="1"/>
</dbReference>
<reference evidence="2" key="1">
    <citation type="journal article" date="2019" name="Int. J. Syst. Evol. Microbiol.">
        <title>The Global Catalogue of Microorganisms (GCM) 10K type strain sequencing project: providing services to taxonomists for standard genome sequencing and annotation.</title>
        <authorList>
            <consortium name="The Broad Institute Genomics Platform"/>
            <consortium name="The Broad Institute Genome Sequencing Center for Infectious Disease"/>
            <person name="Wu L."/>
            <person name="Ma J."/>
        </authorList>
    </citation>
    <scope>NUCLEOTIDE SEQUENCE [LARGE SCALE GENOMIC DNA]</scope>
    <source>
        <strain evidence="2">JCM 17106</strain>
    </source>
</reference>
<dbReference type="Proteomes" id="UP001500459">
    <property type="component" value="Unassembled WGS sequence"/>
</dbReference>
<evidence type="ECO:0000313" key="2">
    <source>
        <dbReference type="Proteomes" id="UP001500459"/>
    </source>
</evidence>
<accession>A0ABP6UUN6</accession>
<dbReference type="InterPro" id="IPR023393">
    <property type="entry name" value="START-like_dom_sf"/>
</dbReference>
<gene>
    <name evidence="1" type="ORF">GCM10022393_42020</name>
</gene>
<keyword evidence="2" id="KW-1185">Reference proteome</keyword>
<evidence type="ECO:0000313" key="1">
    <source>
        <dbReference type="EMBL" id="GAA3522921.1"/>
    </source>
</evidence>
<comment type="caution">
    <text evidence="1">The sequence shown here is derived from an EMBL/GenBank/DDBJ whole genome shotgun (WGS) entry which is preliminary data.</text>
</comment>
<dbReference type="RefSeq" id="WP_344930857.1">
    <property type="nucleotide sequence ID" value="NZ_BAABCW010000032.1"/>
</dbReference>